<dbReference type="STRING" id="1122930.SAMN02745168_1102"/>
<comment type="pathway">
    <text evidence="5">Cell wall biogenesis; teichoic acid biosynthesis.</text>
</comment>
<dbReference type="GO" id="GO:0019350">
    <property type="term" value="P:teichoic acid biosynthetic process"/>
    <property type="evidence" value="ECO:0007669"/>
    <property type="project" value="UniProtKB-UniRule"/>
</dbReference>
<dbReference type="CDD" id="cd06533">
    <property type="entry name" value="Glyco_transf_WecG_TagA"/>
    <property type="match status" value="1"/>
</dbReference>
<dbReference type="GO" id="GO:0071555">
    <property type="term" value="P:cell wall organization"/>
    <property type="evidence" value="ECO:0007669"/>
    <property type="project" value="UniProtKB-KW"/>
</dbReference>
<dbReference type="InterPro" id="IPR034714">
    <property type="entry name" value="TagA_TarA"/>
</dbReference>
<organism evidence="6 7">
    <name type="scientific">Papillibacter cinnamivorans DSM 12816</name>
    <dbReference type="NCBI Taxonomy" id="1122930"/>
    <lineage>
        <taxon>Bacteria</taxon>
        <taxon>Bacillati</taxon>
        <taxon>Bacillota</taxon>
        <taxon>Clostridia</taxon>
        <taxon>Eubacteriales</taxon>
        <taxon>Oscillospiraceae</taxon>
        <taxon>Papillibacter</taxon>
    </lineage>
</organism>
<reference evidence="6 7" key="1">
    <citation type="submission" date="2017-04" db="EMBL/GenBank/DDBJ databases">
        <authorList>
            <person name="Afonso C.L."/>
            <person name="Miller P.J."/>
            <person name="Scott M.A."/>
            <person name="Spackman E."/>
            <person name="Goraichik I."/>
            <person name="Dimitrov K.M."/>
            <person name="Suarez D.L."/>
            <person name="Swayne D.E."/>
        </authorList>
    </citation>
    <scope>NUCLEOTIDE SEQUENCE [LARGE SCALE GENOMIC DNA]</scope>
    <source>
        <strain evidence="6 7">DSM 12816</strain>
    </source>
</reference>
<keyword evidence="4 5" id="KW-0961">Cell wall biogenesis/degradation</keyword>
<proteinExistence type="inferred from homology"/>
<dbReference type="InterPro" id="IPR004629">
    <property type="entry name" value="WecG_TagA_CpsF"/>
</dbReference>
<dbReference type="EMBL" id="FWXW01000002">
    <property type="protein sequence ID" value="SMC47848.1"/>
    <property type="molecule type" value="Genomic_DNA"/>
</dbReference>
<dbReference type="OrthoDB" id="9771846at2"/>
<name>A0A1W1ZIH9_9FIRM</name>
<dbReference type="PANTHER" id="PTHR34136:SF1">
    <property type="entry name" value="UDP-N-ACETYL-D-MANNOSAMINURONIC ACID TRANSFERASE"/>
    <property type="match status" value="1"/>
</dbReference>
<evidence type="ECO:0000256" key="4">
    <source>
        <dbReference type="ARBA" id="ARBA00023316"/>
    </source>
</evidence>
<evidence type="ECO:0000256" key="1">
    <source>
        <dbReference type="ARBA" id="ARBA00022676"/>
    </source>
</evidence>
<sequence>MRIGILDVGFDNVTLDEAVSAARGFLAEGGSHCVVTPNPEIVYMCRTDRALAEAVNGADLVLPDGIGIVYASRILGRPLKGKTAGIDFAVRLTAVLAEEGRSLFLLGAKPGIAERAAEALRTANPGLIIAGTADGYFKDDGPVVARINESGAQAVFVCLGAPKQELWMRKNRNALQASLLVGLGGSLDVFAGEASRAPEFMIRLGLEWFYRLLKEPRRIGRMAKLPLFLLAVIAGGRGNDR</sequence>
<dbReference type="UniPathway" id="UPA00632"/>
<accession>A0A1W1ZIH9</accession>
<evidence type="ECO:0000256" key="2">
    <source>
        <dbReference type="ARBA" id="ARBA00022679"/>
    </source>
</evidence>
<dbReference type="PANTHER" id="PTHR34136">
    <property type="match status" value="1"/>
</dbReference>
<keyword evidence="1 5" id="KW-0328">Glycosyltransferase</keyword>
<comment type="similarity">
    <text evidence="5">Belongs to the glycosyltransferase 26 family. TagA/TarA subfamily.</text>
</comment>
<dbReference type="EC" id="2.4.1.187" evidence="5"/>
<dbReference type="Proteomes" id="UP000192790">
    <property type="component" value="Unassembled WGS sequence"/>
</dbReference>
<evidence type="ECO:0000313" key="7">
    <source>
        <dbReference type="Proteomes" id="UP000192790"/>
    </source>
</evidence>
<evidence type="ECO:0000256" key="3">
    <source>
        <dbReference type="ARBA" id="ARBA00022944"/>
    </source>
</evidence>
<comment type="function">
    <text evidence="5">Catalyzes the conversion of GlcNAc-PP-undecaprenol into ManNAc-GlcNAc-PP-undecaprenol, the first committed lipid intermediate in the de novo synthesis of teichoic acid.</text>
</comment>
<comment type="catalytic activity">
    <reaction evidence="5">
        <text>UDP-N-acetyl-alpha-D-mannosamine + N-acetyl-alpha-D-glucosaminyl-di-trans,octa-cis-undecaprenyl diphosphate = N-acetyl-beta-D-mannosaminyl-(1-&gt;4)-N-acetyl-alpha-D-glucosaminyl di-trans,octa-cis-undecaprenyl diphosphate + UDP + H(+)</text>
        <dbReference type="Rhea" id="RHEA:16053"/>
        <dbReference type="ChEBI" id="CHEBI:15378"/>
        <dbReference type="ChEBI" id="CHEBI:58223"/>
        <dbReference type="ChEBI" id="CHEBI:62959"/>
        <dbReference type="ChEBI" id="CHEBI:68623"/>
        <dbReference type="ChEBI" id="CHEBI:132210"/>
        <dbReference type="EC" id="2.4.1.187"/>
    </reaction>
</comment>
<dbReference type="GO" id="GO:0047244">
    <property type="term" value="F:N-acetylglucosaminyldiphosphoundecaprenol N-acetyl-beta-D-mannosaminyltransferase activity"/>
    <property type="evidence" value="ECO:0007669"/>
    <property type="project" value="UniProtKB-UniRule"/>
</dbReference>
<dbReference type="NCBIfam" id="TIGR00696">
    <property type="entry name" value="wecG_tagA_cpsF"/>
    <property type="match status" value="1"/>
</dbReference>
<keyword evidence="2 5" id="KW-0808">Transferase</keyword>
<dbReference type="RefSeq" id="WP_084233734.1">
    <property type="nucleotide sequence ID" value="NZ_FWXW01000002.1"/>
</dbReference>
<gene>
    <name evidence="6" type="ORF">SAMN02745168_1102</name>
</gene>
<keyword evidence="3 5" id="KW-0777">Teichoic acid biosynthesis</keyword>
<dbReference type="HAMAP" id="MF_02070">
    <property type="entry name" value="TagA_TarA"/>
    <property type="match status" value="1"/>
</dbReference>
<dbReference type="AlphaFoldDB" id="A0A1W1ZIH9"/>
<evidence type="ECO:0000256" key="5">
    <source>
        <dbReference type="HAMAP-Rule" id="MF_02070"/>
    </source>
</evidence>
<protein>
    <recommendedName>
        <fullName evidence="5">N-acetylglucosaminyldiphosphoundecaprenol N-acetyl-beta-D-mannosaminyltransferase</fullName>
        <ecNumber evidence="5">2.4.1.187</ecNumber>
    </recommendedName>
    <alternativeName>
        <fullName evidence="5">N-acetylmannosaminyltransferase</fullName>
    </alternativeName>
    <alternativeName>
        <fullName evidence="5">UDP-N-acetylmannosamine transferase</fullName>
    </alternativeName>
    <alternativeName>
        <fullName evidence="5">UDP-N-acetylmannosamine:N-acetylglucosaminyl pyrophosphorylundecaprenol N-acetylmannosaminyltransferase</fullName>
    </alternativeName>
</protein>
<evidence type="ECO:0000313" key="6">
    <source>
        <dbReference type="EMBL" id="SMC47848.1"/>
    </source>
</evidence>
<keyword evidence="7" id="KW-1185">Reference proteome</keyword>
<dbReference type="Pfam" id="PF03808">
    <property type="entry name" value="Glyco_tran_WecG"/>
    <property type="match status" value="1"/>
</dbReference>